<sequence length="102" mass="11377">MAHGTLLPHLTLTVYCSFHPLQAFHSTVQHDSLNPRLAPEYNLSTLYAELLSITRRHPRTISNSDSLDRFLETDRLGISFAALVTPTLAINPQACLCGSLRF</sequence>
<comment type="caution">
    <text evidence="1">The sequence shown here is derived from an EMBL/GenBank/DDBJ whole genome shotgun (WGS) entry which is preliminary data.</text>
</comment>
<dbReference type="EMBL" id="JAELUQ010000003">
    <property type="protein sequence ID" value="KAG7417450.1"/>
    <property type="molecule type" value="Genomic_DNA"/>
</dbReference>
<protein>
    <submittedName>
        <fullName evidence="1">Uncharacterized protein</fullName>
    </submittedName>
</protein>
<evidence type="ECO:0000313" key="2">
    <source>
        <dbReference type="Proteomes" id="UP000694050"/>
    </source>
</evidence>
<dbReference type="AlphaFoldDB" id="A0A8J5PF09"/>
<reference evidence="1" key="1">
    <citation type="submission" date="2021-04" db="EMBL/GenBank/DDBJ databases">
        <title>First draft genome resource for Brassicaceae pathogens Fusarium oxysporum f. sp. raphani and Fusarium oxysporum f. sp. rapae.</title>
        <authorList>
            <person name="Asai S."/>
        </authorList>
    </citation>
    <scope>NUCLEOTIDE SEQUENCE</scope>
    <source>
        <strain evidence="1">Tf1208</strain>
    </source>
</reference>
<accession>A0A8J5PF09</accession>
<proteinExistence type="predicted"/>
<organism evidence="1 2">
    <name type="scientific">Fusarium oxysporum f. sp. rapae</name>
    <dbReference type="NCBI Taxonomy" id="485398"/>
    <lineage>
        <taxon>Eukaryota</taxon>
        <taxon>Fungi</taxon>
        <taxon>Dikarya</taxon>
        <taxon>Ascomycota</taxon>
        <taxon>Pezizomycotina</taxon>
        <taxon>Sordariomycetes</taxon>
        <taxon>Hypocreomycetidae</taxon>
        <taxon>Hypocreales</taxon>
        <taxon>Nectriaceae</taxon>
        <taxon>Fusarium</taxon>
        <taxon>Fusarium oxysporum species complex</taxon>
    </lineage>
</organism>
<name>A0A8J5PF09_FUSOX</name>
<evidence type="ECO:0000313" key="1">
    <source>
        <dbReference type="EMBL" id="KAG7417450.1"/>
    </source>
</evidence>
<dbReference type="Proteomes" id="UP000694050">
    <property type="component" value="Unassembled WGS sequence"/>
</dbReference>
<gene>
    <name evidence="1" type="ORF">Forpe1208_v004036</name>
</gene>